<gene>
    <name evidence="1" type="ORF">DXD79_28175</name>
</gene>
<dbReference type="AlphaFoldDB" id="A0A374NZJ7"/>
<protein>
    <recommendedName>
        <fullName evidence="3">2-dehydro-3-deoxygalactonokinase</fullName>
    </recommendedName>
</protein>
<dbReference type="SUPFAM" id="SSF53067">
    <property type="entry name" value="Actin-like ATPase domain"/>
    <property type="match status" value="1"/>
</dbReference>
<dbReference type="RefSeq" id="WP_117633139.1">
    <property type="nucleotide sequence ID" value="NZ_QSON01000020.1"/>
</dbReference>
<evidence type="ECO:0000313" key="2">
    <source>
        <dbReference type="Proteomes" id="UP000263014"/>
    </source>
</evidence>
<dbReference type="InterPro" id="IPR043129">
    <property type="entry name" value="ATPase_NBD"/>
</dbReference>
<dbReference type="CDD" id="cd24012">
    <property type="entry name" value="ASKHA_NBD_KDGal-kinase"/>
    <property type="match status" value="1"/>
</dbReference>
<dbReference type="EMBL" id="QSON01000020">
    <property type="protein sequence ID" value="RGI97306.1"/>
    <property type="molecule type" value="Genomic_DNA"/>
</dbReference>
<dbReference type="Gene3D" id="3.30.420.300">
    <property type="entry name" value="2-keto-3-deoxy-galactonokinase, substrate binding domain"/>
    <property type="match status" value="1"/>
</dbReference>
<dbReference type="Pfam" id="PF05035">
    <property type="entry name" value="DGOK"/>
    <property type="match status" value="1"/>
</dbReference>
<dbReference type="Gene3D" id="3.30.420.310">
    <property type="entry name" value="2-keto-3-deoxy-galactonokinase, C-terminal domain"/>
    <property type="match status" value="1"/>
</dbReference>
<dbReference type="Proteomes" id="UP000263014">
    <property type="component" value="Unassembled WGS sequence"/>
</dbReference>
<dbReference type="InterPro" id="IPR042257">
    <property type="entry name" value="DGOK_C"/>
</dbReference>
<comment type="caution">
    <text evidence="1">The sequence shown here is derived from an EMBL/GenBank/DDBJ whole genome shotgun (WGS) entry which is preliminary data.</text>
</comment>
<evidence type="ECO:0000313" key="1">
    <source>
        <dbReference type="EMBL" id="RGI97306.1"/>
    </source>
</evidence>
<dbReference type="InterPro" id="IPR042258">
    <property type="entry name" value="DGOK_N"/>
</dbReference>
<dbReference type="InterPro" id="IPR007729">
    <property type="entry name" value="DGOK"/>
</dbReference>
<evidence type="ECO:0008006" key="3">
    <source>
        <dbReference type="Google" id="ProtNLM"/>
    </source>
</evidence>
<accession>A0A374NZJ7</accession>
<organism evidence="1 2">
    <name type="scientific">Hungatella hathewayi</name>
    <dbReference type="NCBI Taxonomy" id="154046"/>
    <lineage>
        <taxon>Bacteria</taxon>
        <taxon>Bacillati</taxon>
        <taxon>Bacillota</taxon>
        <taxon>Clostridia</taxon>
        <taxon>Lachnospirales</taxon>
        <taxon>Lachnospiraceae</taxon>
        <taxon>Hungatella</taxon>
    </lineage>
</organism>
<dbReference type="GO" id="GO:0008671">
    <property type="term" value="F:2-dehydro-3-deoxygalactonokinase activity"/>
    <property type="evidence" value="ECO:0007669"/>
    <property type="project" value="InterPro"/>
</dbReference>
<name>A0A374NZJ7_9FIRM</name>
<dbReference type="GO" id="GO:0034194">
    <property type="term" value="P:D-galactonate catabolic process"/>
    <property type="evidence" value="ECO:0007669"/>
    <property type="project" value="InterPro"/>
</dbReference>
<reference evidence="1 2" key="1">
    <citation type="submission" date="2018-08" db="EMBL/GenBank/DDBJ databases">
        <title>A genome reference for cultivated species of the human gut microbiota.</title>
        <authorList>
            <person name="Zou Y."/>
            <person name="Xue W."/>
            <person name="Luo G."/>
        </authorList>
    </citation>
    <scope>NUCLEOTIDE SEQUENCE [LARGE SCALE GENOMIC DNA]</scope>
    <source>
        <strain evidence="1 2">TM09-12</strain>
    </source>
</reference>
<proteinExistence type="predicted"/>
<sequence>MNCLQNSEEYNHELKYIITLDGGTTNTRAYLWRQDGSFVSSKKERAGVRNTAMDGSDQVIRETVKRCIDSLIEESHIEESQVQGIFCSGMLTSNVGLEEIPYLCAPVDERALCNAIECRFFSDITRIPFYMIPGVRNHVEDIGIDTLEQMDVMRGEETEAVALLRERGKGEDLIFVLPGSHTKIIYANEEGFICRCKTTMSGELLDALFFHTLLKDSLPDFFVGEEEYDYQAVSDGARTAQKNSFTSAVFKTRIYQKYVHKDKKKAANFLLGVLMYYDCLSICEFKKTEALEEVQFVIAGKRIIAQAVYDILTDIMQEKKVHLLDEDELMAAKGAFRLAELYYKWRTTLPINVVKKVLFIPGSVSKNSAMLNF</sequence>